<evidence type="ECO:0000313" key="5">
    <source>
        <dbReference type="Proteomes" id="UP000824540"/>
    </source>
</evidence>
<evidence type="ECO:0000256" key="2">
    <source>
        <dbReference type="ARBA" id="ARBA00023242"/>
    </source>
</evidence>
<name>A0A8T2NCL9_9TELE</name>
<accession>A0A8T2NCL9</accession>
<dbReference type="PANTHER" id="PTHR21583:SF8">
    <property type="entry name" value="PROTEIN ELYS"/>
    <property type="match status" value="1"/>
</dbReference>
<reference evidence="4" key="1">
    <citation type="thesis" date="2021" institute="BYU ScholarsArchive" country="Provo, UT, USA">
        <title>Applications of and Algorithms for Genome Assembly and Genomic Analyses with an Emphasis on Marine Teleosts.</title>
        <authorList>
            <person name="Pickett B.D."/>
        </authorList>
    </citation>
    <scope>NUCLEOTIDE SEQUENCE</scope>
    <source>
        <strain evidence="4">HI-2016</strain>
    </source>
</reference>
<organism evidence="4 5">
    <name type="scientific">Albula glossodonta</name>
    <name type="common">roundjaw bonefish</name>
    <dbReference type="NCBI Taxonomy" id="121402"/>
    <lineage>
        <taxon>Eukaryota</taxon>
        <taxon>Metazoa</taxon>
        <taxon>Chordata</taxon>
        <taxon>Craniata</taxon>
        <taxon>Vertebrata</taxon>
        <taxon>Euteleostomi</taxon>
        <taxon>Actinopterygii</taxon>
        <taxon>Neopterygii</taxon>
        <taxon>Teleostei</taxon>
        <taxon>Albuliformes</taxon>
        <taxon>Albulidae</taxon>
        <taxon>Albula</taxon>
    </lineage>
</organism>
<feature type="non-terminal residue" evidence="4">
    <location>
        <position position="1"/>
    </location>
</feature>
<evidence type="ECO:0000256" key="1">
    <source>
        <dbReference type="ARBA" id="ARBA00004123"/>
    </source>
</evidence>
<keyword evidence="2" id="KW-0539">Nucleus</keyword>
<keyword evidence="5" id="KW-1185">Reference proteome</keyword>
<dbReference type="Pfam" id="PF13934">
    <property type="entry name" value="ELYS"/>
    <property type="match status" value="1"/>
</dbReference>
<protein>
    <recommendedName>
        <fullName evidence="3">ELYS-like domain-containing protein</fullName>
    </recommendedName>
</protein>
<dbReference type="InterPro" id="IPR025151">
    <property type="entry name" value="ELYS_dom"/>
</dbReference>
<evidence type="ECO:0000259" key="3">
    <source>
        <dbReference type="Pfam" id="PF13934"/>
    </source>
</evidence>
<feature type="domain" description="ELYS-like" evidence="3">
    <location>
        <begin position="2"/>
        <end position="77"/>
    </location>
</feature>
<dbReference type="Proteomes" id="UP000824540">
    <property type="component" value="Unassembled WGS sequence"/>
</dbReference>
<dbReference type="OrthoDB" id="6513151at2759"/>
<comment type="subcellular location">
    <subcellularLocation>
        <location evidence="1">Nucleus</location>
    </subcellularLocation>
</comment>
<gene>
    <name evidence="4" type="ORF">JZ751_002908</name>
</gene>
<proteinExistence type="predicted"/>
<dbReference type="AlphaFoldDB" id="A0A8T2NCL9"/>
<dbReference type="GO" id="GO:0005634">
    <property type="term" value="C:nucleus"/>
    <property type="evidence" value="ECO:0007669"/>
    <property type="project" value="UniProtKB-SubCell"/>
</dbReference>
<dbReference type="InterPro" id="IPR052620">
    <property type="entry name" value="ELYS/MEL-28_NucAsmblyFactor"/>
</dbReference>
<evidence type="ECO:0000313" key="4">
    <source>
        <dbReference type="EMBL" id="KAG9336561.1"/>
    </source>
</evidence>
<comment type="caution">
    <text evidence="4">The sequence shown here is derived from an EMBL/GenBank/DDBJ whole genome shotgun (WGS) entry which is preliminary data.</text>
</comment>
<dbReference type="EMBL" id="JAFBMS010000102">
    <property type="protein sequence ID" value="KAG9336561.1"/>
    <property type="molecule type" value="Genomic_DNA"/>
</dbReference>
<sequence>MDLLLSPRSSHPRLSWQHRSIVQILLRKREAQSALRYLHWNQPTITEVQDLQLYTDIFLQNRCFSKAWSLIKENKVDNVDIFRDFPCNCERLGLCLHHMAKEDQRLSDSCQTESHSVQSGQAMGQSQSQAELLIWKNSELDISG</sequence>
<dbReference type="PANTHER" id="PTHR21583">
    <property type="entry name" value="ELYS PROTEIN"/>
    <property type="match status" value="1"/>
</dbReference>